<protein>
    <submittedName>
        <fullName evidence="10">Equilibrative nucleoside transporter 4</fullName>
    </submittedName>
</protein>
<dbReference type="GeneID" id="101853773"/>
<feature type="compositionally biased region" description="Basic and acidic residues" evidence="7">
    <location>
        <begin position="318"/>
        <end position="335"/>
    </location>
</feature>
<evidence type="ECO:0000256" key="8">
    <source>
        <dbReference type="SAM" id="Phobius"/>
    </source>
</evidence>
<feature type="transmembrane region" description="Helical" evidence="8">
    <location>
        <begin position="230"/>
        <end position="251"/>
    </location>
</feature>
<feature type="transmembrane region" description="Helical" evidence="8">
    <location>
        <begin position="164"/>
        <end position="188"/>
    </location>
</feature>
<name>A0ABM0ZVX8_APLCA</name>
<evidence type="ECO:0000313" key="10">
    <source>
        <dbReference type="RefSeq" id="XP_012935639.1"/>
    </source>
</evidence>
<evidence type="ECO:0000313" key="9">
    <source>
        <dbReference type="Proteomes" id="UP000694888"/>
    </source>
</evidence>
<keyword evidence="5 8" id="KW-1133">Transmembrane helix</keyword>
<evidence type="ECO:0000256" key="6">
    <source>
        <dbReference type="ARBA" id="ARBA00023136"/>
    </source>
</evidence>
<keyword evidence="3" id="KW-0813">Transport</keyword>
<comment type="subcellular location">
    <subcellularLocation>
        <location evidence="1">Membrane</location>
        <topology evidence="1">Multi-pass membrane protein</topology>
    </subcellularLocation>
</comment>
<feature type="transmembrane region" description="Helical" evidence="8">
    <location>
        <begin position="131"/>
        <end position="152"/>
    </location>
</feature>
<feature type="transmembrane region" description="Helical" evidence="8">
    <location>
        <begin position="486"/>
        <end position="505"/>
    </location>
</feature>
<feature type="transmembrane region" description="Helical" evidence="8">
    <location>
        <begin position="452"/>
        <end position="474"/>
    </location>
</feature>
<organism evidence="9 10">
    <name type="scientific">Aplysia californica</name>
    <name type="common">California sea hare</name>
    <dbReference type="NCBI Taxonomy" id="6500"/>
    <lineage>
        <taxon>Eukaryota</taxon>
        <taxon>Metazoa</taxon>
        <taxon>Spiralia</taxon>
        <taxon>Lophotrochozoa</taxon>
        <taxon>Mollusca</taxon>
        <taxon>Gastropoda</taxon>
        <taxon>Heterobranchia</taxon>
        <taxon>Euthyneura</taxon>
        <taxon>Tectipleura</taxon>
        <taxon>Aplysiida</taxon>
        <taxon>Aplysioidea</taxon>
        <taxon>Aplysiidae</taxon>
        <taxon>Aplysia</taxon>
    </lineage>
</organism>
<keyword evidence="4 8" id="KW-0812">Transmembrane</keyword>
<dbReference type="RefSeq" id="XP_012935639.1">
    <property type="nucleotide sequence ID" value="XM_013080185.2"/>
</dbReference>
<dbReference type="InterPro" id="IPR002259">
    <property type="entry name" value="Eqnu_transpt"/>
</dbReference>
<evidence type="ECO:0000256" key="5">
    <source>
        <dbReference type="ARBA" id="ARBA00022989"/>
    </source>
</evidence>
<feature type="transmembrane region" description="Helical" evidence="8">
    <location>
        <begin position="421"/>
        <end position="440"/>
    </location>
</feature>
<dbReference type="SUPFAM" id="SSF103473">
    <property type="entry name" value="MFS general substrate transporter"/>
    <property type="match status" value="1"/>
</dbReference>
<sequence length="576" mass="64083">MTSVGKPPGYVQFSAGVEEFSDVPDHSGMSRRSRDGEPHMFDAARADPFRPDFKSGEGKAALSDRYNRIYIAFVLSGIGYMLPFTCFIVAVDYYQNRFPGTTIIFDMTATTIIIGSLGVILNNAIVESLSLLWRVTFGYIISLAVLVFLAIFDVTLEMFPGAEGYWVTMIAVSVIAVGCAVQQSSFYGYANMLPRKYTQAVMVGESFAGVLVSLNRILTKILLDNERINTIIFFVVSIIVIVICCVAFLFARRTQFVRFHLMTCKADRLDYERRSRVSRRTSREGSSQFGNFEFYVTPGGYQSSTFRATDTDTQVSEPPRDPDAPRFSESSREDTEGILDSACRGGNSVRMSRRGDKRLDSQAGLVPTSKVSRFKARLSARWEVTKQIYPFMASFALTFYVTVSLYPGIITEILSCRLQSWMPVILMACFNATDAAGKMLTSTKTQYSKLRLLLSSLARVCLVPLAIMCCRPRLKPTLSGEAWPILITILLGISNGYFGSLPLILAPSQVAPRLRELCGNTMMIAFNAAIICGAFTSYGLDILIGPHPDFRFCKRSNYTMEPVQYNSTNSSYSSFP</sequence>
<dbReference type="InterPro" id="IPR036259">
    <property type="entry name" value="MFS_trans_sf"/>
</dbReference>
<feature type="transmembrane region" description="Helical" evidence="8">
    <location>
        <begin position="517"/>
        <end position="540"/>
    </location>
</feature>
<dbReference type="Proteomes" id="UP000694888">
    <property type="component" value="Unplaced"/>
</dbReference>
<keyword evidence="6 8" id="KW-0472">Membrane</keyword>
<feature type="transmembrane region" description="Helical" evidence="8">
    <location>
        <begin position="69"/>
        <end position="91"/>
    </location>
</feature>
<comment type="similarity">
    <text evidence="2">Belongs to the SLC29A/ENT transporter (TC 2.A.57) family.</text>
</comment>
<reference evidence="10" key="1">
    <citation type="submission" date="2025-08" db="UniProtKB">
        <authorList>
            <consortium name="RefSeq"/>
        </authorList>
    </citation>
    <scope>IDENTIFICATION</scope>
</reference>
<evidence type="ECO:0000256" key="3">
    <source>
        <dbReference type="ARBA" id="ARBA00022448"/>
    </source>
</evidence>
<evidence type="ECO:0000256" key="7">
    <source>
        <dbReference type="SAM" id="MobiDB-lite"/>
    </source>
</evidence>
<feature type="transmembrane region" description="Helical" evidence="8">
    <location>
        <begin position="388"/>
        <end position="409"/>
    </location>
</feature>
<proteinExistence type="inferred from homology"/>
<evidence type="ECO:0000256" key="1">
    <source>
        <dbReference type="ARBA" id="ARBA00004141"/>
    </source>
</evidence>
<dbReference type="PANTHER" id="PTHR10332">
    <property type="entry name" value="EQUILIBRATIVE NUCLEOSIDE TRANSPORTER"/>
    <property type="match status" value="1"/>
</dbReference>
<feature type="region of interest" description="Disordered" evidence="7">
    <location>
        <begin position="307"/>
        <end position="335"/>
    </location>
</feature>
<evidence type="ECO:0000256" key="4">
    <source>
        <dbReference type="ARBA" id="ARBA00022692"/>
    </source>
</evidence>
<gene>
    <name evidence="10" type="primary">LOC101853773</name>
</gene>
<evidence type="ECO:0000256" key="2">
    <source>
        <dbReference type="ARBA" id="ARBA00007965"/>
    </source>
</evidence>
<accession>A0ABM0ZVX8</accession>
<feature type="transmembrane region" description="Helical" evidence="8">
    <location>
        <begin position="103"/>
        <end position="124"/>
    </location>
</feature>
<keyword evidence="9" id="KW-1185">Reference proteome</keyword>
<dbReference type="Pfam" id="PF01733">
    <property type="entry name" value="Nucleoside_tran"/>
    <property type="match status" value="2"/>
</dbReference>
<dbReference type="PANTHER" id="PTHR10332:SF10">
    <property type="entry name" value="EQUILIBRATIVE NUCLEOSIDE TRANSPORTER 4"/>
    <property type="match status" value="1"/>
</dbReference>
<feature type="compositionally biased region" description="Polar residues" evidence="7">
    <location>
        <begin position="307"/>
        <end position="316"/>
    </location>
</feature>
<feature type="transmembrane region" description="Helical" evidence="8">
    <location>
        <begin position="200"/>
        <end position="218"/>
    </location>
</feature>